<evidence type="ECO:0000313" key="2">
    <source>
        <dbReference type="Proteomes" id="UP001472677"/>
    </source>
</evidence>
<evidence type="ECO:0000313" key="1">
    <source>
        <dbReference type="EMBL" id="KAK8572010.1"/>
    </source>
</evidence>
<accession>A0ABR2F4S5</accession>
<keyword evidence="2" id="KW-1185">Reference proteome</keyword>
<protein>
    <submittedName>
        <fullName evidence="1">Uncharacterized protein</fullName>
    </submittedName>
</protein>
<proteinExistence type="predicted"/>
<sequence>MQLMAQRALHHHRNKFGKYIACSTITVRFFLILQSLPARSTWKQGSPWNMVLDLAIPAHAGARVSSDTLAHLWAAARTLRIAVGGNEVHLLVRELERDKL</sequence>
<organism evidence="1 2">
    <name type="scientific">Hibiscus sabdariffa</name>
    <name type="common">roselle</name>
    <dbReference type="NCBI Taxonomy" id="183260"/>
    <lineage>
        <taxon>Eukaryota</taxon>
        <taxon>Viridiplantae</taxon>
        <taxon>Streptophyta</taxon>
        <taxon>Embryophyta</taxon>
        <taxon>Tracheophyta</taxon>
        <taxon>Spermatophyta</taxon>
        <taxon>Magnoliopsida</taxon>
        <taxon>eudicotyledons</taxon>
        <taxon>Gunneridae</taxon>
        <taxon>Pentapetalae</taxon>
        <taxon>rosids</taxon>
        <taxon>malvids</taxon>
        <taxon>Malvales</taxon>
        <taxon>Malvaceae</taxon>
        <taxon>Malvoideae</taxon>
        <taxon>Hibiscus</taxon>
    </lineage>
</organism>
<dbReference type="EMBL" id="JBBPBM010000008">
    <property type="protein sequence ID" value="KAK8572010.1"/>
    <property type="molecule type" value="Genomic_DNA"/>
</dbReference>
<reference evidence="1 2" key="1">
    <citation type="journal article" date="2024" name="G3 (Bethesda)">
        <title>Genome assembly of Hibiscus sabdariffa L. provides insights into metabolisms of medicinal natural products.</title>
        <authorList>
            <person name="Kim T."/>
        </authorList>
    </citation>
    <scope>NUCLEOTIDE SEQUENCE [LARGE SCALE GENOMIC DNA]</scope>
    <source>
        <strain evidence="1">TK-2024</strain>
        <tissue evidence="1">Old leaves</tissue>
    </source>
</reference>
<gene>
    <name evidence="1" type="ORF">V6N12_028074</name>
</gene>
<name>A0ABR2F4S5_9ROSI</name>
<dbReference type="Proteomes" id="UP001472677">
    <property type="component" value="Unassembled WGS sequence"/>
</dbReference>
<comment type="caution">
    <text evidence="1">The sequence shown here is derived from an EMBL/GenBank/DDBJ whole genome shotgun (WGS) entry which is preliminary data.</text>
</comment>